<dbReference type="Pfam" id="PF05666">
    <property type="entry name" value="YcgJ"/>
    <property type="match status" value="1"/>
</dbReference>
<feature type="signal peptide" evidence="1">
    <location>
        <begin position="1"/>
        <end position="19"/>
    </location>
</feature>
<comment type="caution">
    <text evidence="2">The sequence shown here is derived from an EMBL/GenBank/DDBJ whole genome shotgun (WGS) entry which is preliminary data.</text>
</comment>
<proteinExistence type="predicted"/>
<dbReference type="AlphaFoldDB" id="A0A0L0GTI1"/>
<sequence length="120" mass="13145">MKKLMVAASLLVTSASALAADIYAPTGGVVCDKKAGFCVDDEGISMGMTSKYLGEQVYNRLDKEMGYKGDVNMGEYTFSNGVHCDSEAKQCYKDRFYPRTPDKKENTLTQQIFGKASEGK</sequence>
<reference evidence="2 3" key="1">
    <citation type="journal article" date="2015" name="Appl. Environ. Microbiol.">
        <title>The Enterobacterium Trabulsiella odontotermitis Presents Novel Adaptations Related to Its Association with Fungus-Growing Termites.</title>
        <authorList>
            <person name="Sapountzis P."/>
            <person name="Gruntjes T."/>
            <person name="Otani S."/>
            <person name="Estevez J."/>
            <person name="da Costa R.R."/>
            <person name="Plunkett G.3rd."/>
            <person name="Perna N.T."/>
            <person name="Poulsen M."/>
        </authorList>
    </citation>
    <scope>NUCLEOTIDE SEQUENCE [LARGE SCALE GENOMIC DNA]</scope>
    <source>
        <strain evidence="2 3">12</strain>
    </source>
</reference>
<dbReference type="RefSeq" id="WP_049857449.1">
    <property type="nucleotide sequence ID" value="NZ_JNGI01000100.1"/>
</dbReference>
<dbReference type="EMBL" id="JNGI01000100">
    <property type="protein sequence ID" value="KNC92272.1"/>
    <property type="molecule type" value="Genomic_DNA"/>
</dbReference>
<protein>
    <recommendedName>
        <fullName evidence="4">Fels-1 prophage-like protein</fullName>
    </recommendedName>
</protein>
<organism evidence="2 3">
    <name type="scientific">Trabulsiella odontotermitis</name>
    <dbReference type="NCBI Taxonomy" id="379893"/>
    <lineage>
        <taxon>Bacteria</taxon>
        <taxon>Pseudomonadati</taxon>
        <taxon>Pseudomonadota</taxon>
        <taxon>Gammaproteobacteria</taxon>
        <taxon>Enterobacterales</taxon>
        <taxon>Enterobacteriaceae</taxon>
        <taxon>Trabulsiella</taxon>
    </lineage>
</organism>
<keyword evidence="3" id="KW-1185">Reference proteome</keyword>
<evidence type="ECO:0000313" key="2">
    <source>
        <dbReference type="EMBL" id="KNC92272.1"/>
    </source>
</evidence>
<evidence type="ECO:0008006" key="4">
    <source>
        <dbReference type="Google" id="ProtNLM"/>
    </source>
</evidence>
<feature type="chain" id="PRO_5005539555" description="Fels-1 prophage-like protein" evidence="1">
    <location>
        <begin position="20"/>
        <end position="120"/>
    </location>
</feature>
<dbReference type="Proteomes" id="UP000037393">
    <property type="component" value="Unassembled WGS sequence"/>
</dbReference>
<evidence type="ECO:0000313" key="3">
    <source>
        <dbReference type="Proteomes" id="UP000037393"/>
    </source>
</evidence>
<dbReference type="InterPro" id="IPR008617">
    <property type="entry name" value="Uncharacterised_YcgJ"/>
</dbReference>
<evidence type="ECO:0000256" key="1">
    <source>
        <dbReference type="SAM" id="SignalP"/>
    </source>
</evidence>
<gene>
    <name evidence="2" type="ORF">GM31_00120</name>
</gene>
<dbReference type="PATRIC" id="fig|379893.4.peg.25"/>
<accession>A0A0L0GTI1</accession>
<keyword evidence="1" id="KW-0732">Signal</keyword>
<name>A0A0L0GTI1_9ENTR</name>
<dbReference type="OrthoDB" id="5815745at2"/>